<keyword evidence="7 10" id="KW-0804">Transcription</keyword>
<organism evidence="13 14">
    <name type="scientific">Molorchus minor</name>
    <dbReference type="NCBI Taxonomy" id="1323400"/>
    <lineage>
        <taxon>Eukaryota</taxon>
        <taxon>Metazoa</taxon>
        <taxon>Ecdysozoa</taxon>
        <taxon>Arthropoda</taxon>
        <taxon>Hexapoda</taxon>
        <taxon>Insecta</taxon>
        <taxon>Pterygota</taxon>
        <taxon>Neoptera</taxon>
        <taxon>Endopterygota</taxon>
        <taxon>Coleoptera</taxon>
        <taxon>Polyphaga</taxon>
        <taxon>Cucujiformia</taxon>
        <taxon>Chrysomeloidea</taxon>
        <taxon>Cerambycidae</taxon>
        <taxon>Lamiinae</taxon>
        <taxon>Monochamini</taxon>
        <taxon>Molorchus</taxon>
    </lineage>
</organism>
<comment type="subcellular location">
    <subcellularLocation>
        <location evidence="1 10">Nucleus</location>
    </subcellularLocation>
</comment>
<dbReference type="PROSITE" id="PS00031">
    <property type="entry name" value="NUCLEAR_REC_DBD_1"/>
    <property type="match status" value="1"/>
</dbReference>
<dbReference type="PRINTS" id="PR00398">
    <property type="entry name" value="STRDHORMONER"/>
</dbReference>
<feature type="domain" description="NR LBD" evidence="12">
    <location>
        <begin position="179"/>
        <end position="404"/>
    </location>
</feature>
<keyword evidence="2 10" id="KW-0479">Metal-binding</keyword>
<dbReference type="Gene3D" id="1.10.565.10">
    <property type="entry name" value="Retinoid X Receptor"/>
    <property type="match status" value="2"/>
</dbReference>
<keyword evidence="6 10" id="KW-0238">DNA-binding</keyword>
<comment type="caution">
    <text evidence="13">The sequence shown here is derived from an EMBL/GenBank/DDBJ whole genome shotgun (WGS) entry which is preliminary data.</text>
</comment>
<dbReference type="EMBL" id="JAPWTJ010000084">
    <property type="protein sequence ID" value="KAJ8983253.1"/>
    <property type="molecule type" value="Genomic_DNA"/>
</dbReference>
<dbReference type="InterPro" id="IPR050274">
    <property type="entry name" value="Nuclear_hormone_rcpt_NR2"/>
</dbReference>
<keyword evidence="3 10" id="KW-0863">Zinc-finger</keyword>
<evidence type="ECO:0000259" key="12">
    <source>
        <dbReference type="PROSITE" id="PS51843"/>
    </source>
</evidence>
<evidence type="ECO:0000256" key="1">
    <source>
        <dbReference type="ARBA" id="ARBA00004123"/>
    </source>
</evidence>
<comment type="similarity">
    <text evidence="10">Belongs to the nuclear hormone receptor family.</text>
</comment>
<evidence type="ECO:0000256" key="6">
    <source>
        <dbReference type="ARBA" id="ARBA00023125"/>
    </source>
</evidence>
<dbReference type="Pfam" id="PF00104">
    <property type="entry name" value="Hormone_recep"/>
    <property type="match status" value="1"/>
</dbReference>
<evidence type="ECO:0000256" key="9">
    <source>
        <dbReference type="ARBA" id="ARBA00023242"/>
    </source>
</evidence>
<dbReference type="PANTHER" id="PTHR24083">
    <property type="entry name" value="NUCLEAR HORMONE RECEPTOR"/>
    <property type="match status" value="1"/>
</dbReference>
<evidence type="ECO:0000256" key="10">
    <source>
        <dbReference type="RuleBase" id="RU004334"/>
    </source>
</evidence>
<evidence type="ECO:0000256" key="4">
    <source>
        <dbReference type="ARBA" id="ARBA00022833"/>
    </source>
</evidence>
<evidence type="ECO:0000259" key="11">
    <source>
        <dbReference type="PROSITE" id="PS51030"/>
    </source>
</evidence>
<dbReference type="InterPro" id="IPR001628">
    <property type="entry name" value="Znf_hrmn_rcpt"/>
</dbReference>
<dbReference type="PROSITE" id="PS51030">
    <property type="entry name" value="NUCLEAR_REC_DBD_2"/>
    <property type="match status" value="1"/>
</dbReference>
<evidence type="ECO:0008006" key="15">
    <source>
        <dbReference type="Google" id="ProtNLM"/>
    </source>
</evidence>
<dbReference type="Pfam" id="PF00105">
    <property type="entry name" value="zf-C4"/>
    <property type="match status" value="1"/>
</dbReference>
<keyword evidence="14" id="KW-1185">Reference proteome</keyword>
<dbReference type="Proteomes" id="UP001162164">
    <property type="component" value="Unassembled WGS sequence"/>
</dbReference>
<dbReference type="InterPro" id="IPR035500">
    <property type="entry name" value="NHR-like_dom_sf"/>
</dbReference>
<accession>A0ABQ9JY09</accession>
<dbReference type="PROSITE" id="PS51843">
    <property type="entry name" value="NR_LBD"/>
    <property type="match status" value="1"/>
</dbReference>
<gene>
    <name evidence="13" type="ORF">NQ317_015601</name>
</gene>
<name>A0ABQ9JY09_9CUCU</name>
<evidence type="ECO:0000256" key="2">
    <source>
        <dbReference type="ARBA" id="ARBA00022723"/>
    </source>
</evidence>
<keyword evidence="9 10" id="KW-0539">Nucleus</keyword>
<dbReference type="SMART" id="SM00430">
    <property type="entry name" value="HOLI"/>
    <property type="match status" value="1"/>
</dbReference>
<protein>
    <recommendedName>
        <fullName evidence="15">Nuclear receptor domain-containing protein</fullName>
    </recommendedName>
</protein>
<evidence type="ECO:0000256" key="7">
    <source>
        <dbReference type="ARBA" id="ARBA00023163"/>
    </source>
</evidence>
<keyword evidence="4 10" id="KW-0862">Zinc</keyword>
<evidence type="ECO:0000256" key="3">
    <source>
        <dbReference type="ARBA" id="ARBA00022771"/>
    </source>
</evidence>
<dbReference type="SUPFAM" id="SSF57716">
    <property type="entry name" value="Glucocorticoid receptor-like (DNA-binding domain)"/>
    <property type="match status" value="1"/>
</dbReference>
<evidence type="ECO:0000256" key="5">
    <source>
        <dbReference type="ARBA" id="ARBA00023015"/>
    </source>
</evidence>
<dbReference type="SMART" id="SM00399">
    <property type="entry name" value="ZnF_C4"/>
    <property type="match status" value="1"/>
</dbReference>
<evidence type="ECO:0000256" key="8">
    <source>
        <dbReference type="ARBA" id="ARBA00023170"/>
    </source>
</evidence>
<sequence>MSTLSLCKTTVSMVVPPLAKVAYLISVASPPNYVGLLEGDDDYSQSRILDVPCKVCGDFSSGKHYNIFACDGCAGFFKRSIRRNRQYVCKAKEEGTCVIDKTHRNQCRACRLQKCQDVGMNKDAVQHERGPRNSTLRRQLTNYFGDAGDGLMVTPPPGVLNLSIPKTPSLQRMEAPYPFNPSGIPCNPMMIMPRFPIAMPLPHFIPPHIPNPAVICESAARLLFMNVQWTKSMTSFTLLPLSDQILLLQRELEGTIHLRRCAISSTGRHVTFGTPLWNNGTGRKSRCISTQFLLDQHEFACLRAIVLFKTSFDTAGPSSSPVQVQEKVLADPAKITSLQDETQLTLNRYIATAHPGQPLRFGKLMLSLPSLRNVSTNTIEQLFFRQTIGNIPIVRIICDMYRAQPLSA</sequence>
<evidence type="ECO:0000313" key="13">
    <source>
        <dbReference type="EMBL" id="KAJ8983253.1"/>
    </source>
</evidence>
<keyword evidence="8 10" id="KW-0675">Receptor</keyword>
<dbReference type="CDD" id="cd07163">
    <property type="entry name" value="NR_DBD_TLX"/>
    <property type="match status" value="1"/>
</dbReference>
<feature type="domain" description="Nuclear receptor" evidence="11">
    <location>
        <begin position="50"/>
        <end position="127"/>
    </location>
</feature>
<evidence type="ECO:0000313" key="14">
    <source>
        <dbReference type="Proteomes" id="UP001162164"/>
    </source>
</evidence>
<dbReference type="InterPro" id="IPR000536">
    <property type="entry name" value="Nucl_hrmn_rcpt_lig-bd"/>
</dbReference>
<dbReference type="PRINTS" id="PR01282">
    <property type="entry name" value="COUPTNFACTOR"/>
</dbReference>
<keyword evidence="5 10" id="KW-0805">Transcription regulation</keyword>
<dbReference type="SUPFAM" id="SSF48508">
    <property type="entry name" value="Nuclear receptor ligand-binding domain"/>
    <property type="match status" value="1"/>
</dbReference>
<dbReference type="Gene3D" id="3.30.50.10">
    <property type="entry name" value="Erythroid Transcription Factor GATA-1, subunit A"/>
    <property type="match status" value="1"/>
</dbReference>
<proteinExistence type="inferred from homology"/>
<dbReference type="PRINTS" id="PR00047">
    <property type="entry name" value="STROIDFINGER"/>
</dbReference>
<dbReference type="InterPro" id="IPR013088">
    <property type="entry name" value="Znf_NHR/GATA"/>
</dbReference>
<dbReference type="InterPro" id="IPR001723">
    <property type="entry name" value="Nuclear_hrmn_rcpt"/>
</dbReference>
<reference evidence="13" key="1">
    <citation type="journal article" date="2023" name="Insect Mol. Biol.">
        <title>Genome sequencing provides insights into the evolution of gene families encoding plant cell wall-degrading enzymes in longhorned beetles.</title>
        <authorList>
            <person name="Shin N.R."/>
            <person name="Okamura Y."/>
            <person name="Kirsch R."/>
            <person name="Pauchet Y."/>
        </authorList>
    </citation>
    <scope>NUCLEOTIDE SEQUENCE</scope>
    <source>
        <strain evidence="13">MMC_N1</strain>
    </source>
</reference>